<keyword evidence="1" id="KW-0732">Signal</keyword>
<accession>A0A1G9RJS7</accession>
<dbReference type="OrthoDB" id="793718at2"/>
<dbReference type="PROSITE" id="PS51257">
    <property type="entry name" value="PROKAR_LIPOPROTEIN"/>
    <property type="match status" value="1"/>
</dbReference>
<dbReference type="Proteomes" id="UP000199226">
    <property type="component" value="Unassembled WGS sequence"/>
</dbReference>
<evidence type="ECO:0000313" key="3">
    <source>
        <dbReference type="Proteomes" id="UP000199226"/>
    </source>
</evidence>
<evidence type="ECO:0000313" key="2">
    <source>
        <dbReference type="EMBL" id="SDM23478.1"/>
    </source>
</evidence>
<reference evidence="3" key="1">
    <citation type="submission" date="2016-10" db="EMBL/GenBank/DDBJ databases">
        <authorList>
            <person name="Varghese N."/>
            <person name="Submissions S."/>
        </authorList>
    </citation>
    <scope>NUCLEOTIDE SEQUENCE [LARGE SCALE GENOMIC DNA]</scope>
    <source>
        <strain evidence="3">DSM 24536</strain>
    </source>
</reference>
<protein>
    <recommendedName>
        <fullName evidence="4">Fumarate hydratase</fullName>
    </recommendedName>
</protein>
<name>A0A1G9RJS7_9SPHI</name>
<evidence type="ECO:0000256" key="1">
    <source>
        <dbReference type="SAM" id="SignalP"/>
    </source>
</evidence>
<dbReference type="STRING" id="990371.SAMN05421813_10847"/>
<sequence>MAKHAYLFILVLSVLAFSSCKFNPNLQGKGTERLQGVWEEDSVDYQDQKLQYSKHRFRFTCDSVYVTIQTFAKVNMYPDSCFNNGTWTEYAKGTYLTKQDTLILTATFTKSNFKQKISGCYRIGQYLPAFVIRKNTADSLYLESIQQHLQLKLTLKERTVCVQKPLN</sequence>
<dbReference type="EMBL" id="FNHH01000008">
    <property type="protein sequence ID" value="SDM23478.1"/>
    <property type="molecule type" value="Genomic_DNA"/>
</dbReference>
<dbReference type="AlphaFoldDB" id="A0A1G9RJS7"/>
<dbReference type="RefSeq" id="WP_090703074.1">
    <property type="nucleotide sequence ID" value="NZ_FNHH01000008.1"/>
</dbReference>
<feature type="chain" id="PRO_5011523949" description="Fumarate hydratase" evidence="1">
    <location>
        <begin position="19"/>
        <end position="167"/>
    </location>
</feature>
<keyword evidence="3" id="KW-1185">Reference proteome</keyword>
<organism evidence="2 3">
    <name type="scientific">Daejeonella rubra</name>
    <dbReference type="NCBI Taxonomy" id="990371"/>
    <lineage>
        <taxon>Bacteria</taxon>
        <taxon>Pseudomonadati</taxon>
        <taxon>Bacteroidota</taxon>
        <taxon>Sphingobacteriia</taxon>
        <taxon>Sphingobacteriales</taxon>
        <taxon>Sphingobacteriaceae</taxon>
        <taxon>Daejeonella</taxon>
    </lineage>
</organism>
<feature type="signal peptide" evidence="1">
    <location>
        <begin position="1"/>
        <end position="18"/>
    </location>
</feature>
<gene>
    <name evidence="2" type="ORF">SAMN05421813_10847</name>
</gene>
<evidence type="ECO:0008006" key="4">
    <source>
        <dbReference type="Google" id="ProtNLM"/>
    </source>
</evidence>
<proteinExistence type="predicted"/>